<feature type="compositionally biased region" description="Basic residues" evidence="2">
    <location>
        <begin position="186"/>
        <end position="195"/>
    </location>
</feature>
<dbReference type="PANTHER" id="PTHR33322">
    <property type="entry name" value="BAG DOMAIN CONTAINING PROTEIN, EXPRESSED"/>
    <property type="match status" value="1"/>
</dbReference>
<feature type="domain" description="BAG" evidence="3">
    <location>
        <begin position="283"/>
        <end position="325"/>
    </location>
</feature>
<evidence type="ECO:0000313" key="4">
    <source>
        <dbReference type="EMBL" id="KAK1698191.1"/>
    </source>
</evidence>
<feature type="region of interest" description="Disordered" evidence="2">
    <location>
        <begin position="174"/>
        <end position="226"/>
    </location>
</feature>
<feature type="region of interest" description="Disordered" evidence="2">
    <location>
        <begin position="362"/>
        <end position="418"/>
    </location>
</feature>
<evidence type="ECO:0000256" key="1">
    <source>
        <dbReference type="ARBA" id="ARBA00023186"/>
    </source>
</evidence>
<reference evidence="4" key="1">
    <citation type="submission" date="2023-07" db="EMBL/GenBank/DDBJ databases">
        <title>A chromosome-level genome assembly of Lolium multiflorum.</title>
        <authorList>
            <person name="Chen Y."/>
            <person name="Copetti D."/>
            <person name="Kolliker R."/>
            <person name="Studer B."/>
        </authorList>
    </citation>
    <scope>NUCLEOTIDE SEQUENCE</scope>
    <source>
        <strain evidence="4">02402/16</strain>
        <tissue evidence="4">Leaf</tissue>
    </source>
</reference>
<comment type="caution">
    <text evidence="4">The sequence shown here is derived from an EMBL/GenBank/DDBJ whole genome shotgun (WGS) entry which is preliminary data.</text>
</comment>
<dbReference type="PANTHER" id="PTHR33322:SF18">
    <property type="entry name" value="BAG FAMILY MOLECULAR CHAPERONE REGULATOR 8, CHLOROPLASTIC"/>
    <property type="match status" value="1"/>
</dbReference>
<dbReference type="EMBL" id="JAUUTY010000001">
    <property type="protein sequence ID" value="KAK1698191.1"/>
    <property type="molecule type" value="Genomic_DNA"/>
</dbReference>
<dbReference type="Pfam" id="PF02179">
    <property type="entry name" value="BAG"/>
    <property type="match status" value="1"/>
</dbReference>
<evidence type="ECO:0000313" key="5">
    <source>
        <dbReference type="Proteomes" id="UP001231189"/>
    </source>
</evidence>
<dbReference type="Proteomes" id="UP001231189">
    <property type="component" value="Unassembled WGS sequence"/>
</dbReference>
<feature type="compositionally biased region" description="Basic and acidic residues" evidence="2">
    <location>
        <begin position="409"/>
        <end position="418"/>
    </location>
</feature>
<sequence length="418" mass="45856">MSRHHYHHEPPPPACCSCGCFCACSAPAPCSGGGGYYPVPAQPAPASDQLLHAIAAHLLLNSAPPPPPQPQPHPQQPPPQPPAAHHANLHSSYAYQYQQQQQGPNTHAYPHPPPPPQHQQQAHQAQPPPPQHQQQGLYPQPPAPPQHQPYQPDHGQLLLHSLLRRVAALETSLPHSYLPSPPQIPHPHRRHHRAPAHQEEEESDDPPSPPPRRARGGRRPPPPSERELAARTIQEHFRRFLARRSRTLRQLKELAILRSKAASLRGSISGSDRRRCKDPVVVSEAAMGLLLHLDGIQGGDPMIREGKRAVSRELSRILEFVDKVLVKDHEEMALDNAEYPEGCHSAPVVNRPTANKKVSFRCSEAAQNEEDESSESSSSAEADERKGANSKSIANGKPGLAAPAPVQMESRRAAGEMR</sequence>
<dbReference type="AlphaFoldDB" id="A0AAD8X684"/>
<keyword evidence="5" id="KW-1185">Reference proteome</keyword>
<name>A0AAD8X684_LOLMU</name>
<organism evidence="4 5">
    <name type="scientific">Lolium multiflorum</name>
    <name type="common">Italian ryegrass</name>
    <name type="synonym">Lolium perenne subsp. multiflorum</name>
    <dbReference type="NCBI Taxonomy" id="4521"/>
    <lineage>
        <taxon>Eukaryota</taxon>
        <taxon>Viridiplantae</taxon>
        <taxon>Streptophyta</taxon>
        <taxon>Embryophyta</taxon>
        <taxon>Tracheophyta</taxon>
        <taxon>Spermatophyta</taxon>
        <taxon>Magnoliopsida</taxon>
        <taxon>Liliopsida</taxon>
        <taxon>Poales</taxon>
        <taxon>Poaceae</taxon>
        <taxon>BOP clade</taxon>
        <taxon>Pooideae</taxon>
        <taxon>Poodae</taxon>
        <taxon>Poeae</taxon>
        <taxon>Poeae Chloroplast Group 2 (Poeae type)</taxon>
        <taxon>Loliodinae</taxon>
        <taxon>Loliinae</taxon>
        <taxon>Lolium</taxon>
    </lineage>
</organism>
<feature type="compositionally biased region" description="Pro residues" evidence="2">
    <location>
        <begin position="63"/>
        <end position="82"/>
    </location>
</feature>
<dbReference type="GO" id="GO:0051087">
    <property type="term" value="F:protein-folding chaperone binding"/>
    <property type="evidence" value="ECO:0007669"/>
    <property type="project" value="InterPro"/>
</dbReference>
<protein>
    <recommendedName>
        <fullName evidence="3">BAG domain-containing protein</fullName>
    </recommendedName>
</protein>
<dbReference type="PROSITE" id="PS51035">
    <property type="entry name" value="BAG"/>
    <property type="match status" value="1"/>
</dbReference>
<dbReference type="GO" id="GO:0006457">
    <property type="term" value="P:protein folding"/>
    <property type="evidence" value="ECO:0007669"/>
    <property type="project" value="TreeGrafter"/>
</dbReference>
<gene>
    <name evidence="4" type="ORF">QYE76_014888</name>
</gene>
<dbReference type="GO" id="GO:0009506">
    <property type="term" value="C:plasmodesma"/>
    <property type="evidence" value="ECO:0007669"/>
    <property type="project" value="TreeGrafter"/>
</dbReference>
<feature type="region of interest" description="Disordered" evidence="2">
    <location>
        <begin position="60"/>
        <end position="153"/>
    </location>
</feature>
<evidence type="ECO:0000256" key="2">
    <source>
        <dbReference type="SAM" id="MobiDB-lite"/>
    </source>
</evidence>
<dbReference type="InterPro" id="IPR040400">
    <property type="entry name" value="BAG5/6/7/8"/>
</dbReference>
<proteinExistence type="predicted"/>
<keyword evidence="1" id="KW-0143">Chaperone</keyword>
<evidence type="ECO:0000259" key="3">
    <source>
        <dbReference type="PROSITE" id="PS51035"/>
    </source>
</evidence>
<dbReference type="SUPFAM" id="SSF63491">
    <property type="entry name" value="BAG domain"/>
    <property type="match status" value="1"/>
</dbReference>
<dbReference type="InterPro" id="IPR003103">
    <property type="entry name" value="BAG_domain"/>
</dbReference>
<accession>A0AAD8X684</accession>